<dbReference type="Proteomes" id="UP000297814">
    <property type="component" value="Unassembled WGS sequence"/>
</dbReference>
<proteinExistence type="predicted"/>
<keyword evidence="2" id="KW-1185">Reference proteome</keyword>
<evidence type="ECO:0000313" key="1">
    <source>
        <dbReference type="EMBL" id="TGO39479.1"/>
    </source>
</evidence>
<name>A0A4Z1GUP4_9HELO</name>
<protein>
    <submittedName>
        <fullName evidence="1">Uncharacterized protein</fullName>
    </submittedName>
</protein>
<organism evidence="1 2">
    <name type="scientific">Botrytis hyacinthi</name>
    <dbReference type="NCBI Taxonomy" id="278943"/>
    <lineage>
        <taxon>Eukaryota</taxon>
        <taxon>Fungi</taxon>
        <taxon>Dikarya</taxon>
        <taxon>Ascomycota</taxon>
        <taxon>Pezizomycotina</taxon>
        <taxon>Leotiomycetes</taxon>
        <taxon>Helotiales</taxon>
        <taxon>Sclerotiniaceae</taxon>
        <taxon>Botrytis</taxon>
    </lineage>
</organism>
<dbReference type="EMBL" id="PQXK01000053">
    <property type="protein sequence ID" value="TGO39479.1"/>
    <property type="molecule type" value="Genomic_DNA"/>
</dbReference>
<gene>
    <name evidence="1" type="ORF">BHYA_0053g00340</name>
</gene>
<accession>A0A4Z1GUP4</accession>
<comment type="caution">
    <text evidence="1">The sequence shown here is derived from an EMBL/GenBank/DDBJ whole genome shotgun (WGS) entry which is preliminary data.</text>
</comment>
<evidence type="ECO:0000313" key="2">
    <source>
        <dbReference type="Proteomes" id="UP000297814"/>
    </source>
</evidence>
<reference evidence="1 2" key="1">
    <citation type="submission" date="2017-12" db="EMBL/GenBank/DDBJ databases">
        <title>Comparative genomics of Botrytis spp.</title>
        <authorList>
            <person name="Valero-Jimenez C.A."/>
            <person name="Tapia P."/>
            <person name="Veloso J."/>
            <person name="Silva-Moreno E."/>
            <person name="Staats M."/>
            <person name="Valdes J.H."/>
            <person name="Van Kan J.A.L."/>
        </authorList>
    </citation>
    <scope>NUCLEOTIDE SEQUENCE [LARGE SCALE GENOMIC DNA]</scope>
    <source>
        <strain evidence="1 2">Bh0001</strain>
    </source>
</reference>
<sequence length="125" mass="14362">MASAFVNTPFELPAFETNYSVLNPQSKPIILTPFLRLSSELQFFYQSKELDARPYLLRDFRRLNVLSYSVLNSQRERFEQCLSRCTSVLGVQIWYPDPALVKAVREMFCLCIDVVCVSSELLPAA</sequence>
<dbReference type="AlphaFoldDB" id="A0A4Z1GUP4"/>